<feature type="transmembrane region" description="Helical" evidence="6">
    <location>
        <begin position="76"/>
        <end position="102"/>
    </location>
</feature>
<evidence type="ECO:0000313" key="8">
    <source>
        <dbReference type="EMBL" id="CAA7389065.1"/>
    </source>
</evidence>
<reference evidence="8" key="1">
    <citation type="submission" date="2020-02" db="EMBL/GenBank/DDBJ databases">
        <authorList>
            <person name="Scholz U."/>
            <person name="Mascher M."/>
            <person name="Fiebig A."/>
        </authorList>
    </citation>
    <scope>NUCLEOTIDE SEQUENCE</scope>
</reference>
<dbReference type="PANTHER" id="PTHR31234">
    <property type="entry name" value="LATE EMBRYOGENESIS ABUNDANT (LEA) HYDROXYPROLINE-RICH GLYCOPROTEIN FAMILY"/>
    <property type="match status" value="1"/>
</dbReference>
<keyword evidence="3 6" id="KW-1133">Transmembrane helix</keyword>
<proteinExistence type="predicted"/>
<dbReference type="OrthoDB" id="1849707at2759"/>
<dbReference type="PANTHER" id="PTHR31234:SF72">
    <property type="entry name" value="NDR1_HIN1-LIKE PROTEIN 6"/>
    <property type="match status" value="1"/>
</dbReference>
<evidence type="ECO:0000256" key="3">
    <source>
        <dbReference type="ARBA" id="ARBA00022989"/>
    </source>
</evidence>
<sequence>MGDRVHPRCDTPPHPGAVIPAAHSKAQPLPEPAPSSYVIKVPKEQILRVPTPETERKFKEYTRRSRRRGRSCCRRCLCWFTGVVLLLSLALAATAGILYLVYRPKLPKYSVEGLSIKGFTLKPEENASPEFVVTVRAENPNKKISIDYRGGSSVEVSYSGAGLAAGSWPTFFQGPRRVDVFQSALKGSDVRLSSPIYSELEAQQRGRQVPLLIRTKVPVRIKFGVFTTWTITAKVRCTVVVDGLTENSKIVSSSCRGRVKIW</sequence>
<evidence type="ECO:0000256" key="2">
    <source>
        <dbReference type="ARBA" id="ARBA00022692"/>
    </source>
</evidence>
<organism evidence="8 9">
    <name type="scientific">Spirodela intermedia</name>
    <name type="common">Intermediate duckweed</name>
    <dbReference type="NCBI Taxonomy" id="51605"/>
    <lineage>
        <taxon>Eukaryota</taxon>
        <taxon>Viridiplantae</taxon>
        <taxon>Streptophyta</taxon>
        <taxon>Embryophyta</taxon>
        <taxon>Tracheophyta</taxon>
        <taxon>Spermatophyta</taxon>
        <taxon>Magnoliopsida</taxon>
        <taxon>Liliopsida</taxon>
        <taxon>Araceae</taxon>
        <taxon>Lemnoideae</taxon>
        <taxon>Spirodela</taxon>
    </lineage>
</organism>
<evidence type="ECO:0000313" key="9">
    <source>
        <dbReference type="Proteomes" id="UP000663760"/>
    </source>
</evidence>
<name>A0A7I8JZX9_SPIIN</name>
<dbReference type="GO" id="GO:0005886">
    <property type="term" value="C:plasma membrane"/>
    <property type="evidence" value="ECO:0007669"/>
    <property type="project" value="TreeGrafter"/>
</dbReference>
<dbReference type="AlphaFoldDB" id="A0A7I8JZX9"/>
<evidence type="ECO:0000256" key="4">
    <source>
        <dbReference type="ARBA" id="ARBA00023136"/>
    </source>
</evidence>
<dbReference type="Pfam" id="PF03168">
    <property type="entry name" value="LEA_2"/>
    <property type="match status" value="1"/>
</dbReference>
<feature type="compositionally biased region" description="Basic and acidic residues" evidence="5">
    <location>
        <begin position="1"/>
        <end position="11"/>
    </location>
</feature>
<dbReference type="GO" id="GO:0098542">
    <property type="term" value="P:defense response to other organism"/>
    <property type="evidence" value="ECO:0007669"/>
    <property type="project" value="InterPro"/>
</dbReference>
<evidence type="ECO:0000256" key="6">
    <source>
        <dbReference type="SAM" id="Phobius"/>
    </source>
</evidence>
<keyword evidence="4 6" id="KW-0472">Membrane</keyword>
<feature type="region of interest" description="Disordered" evidence="5">
    <location>
        <begin position="1"/>
        <end position="34"/>
    </location>
</feature>
<dbReference type="InterPro" id="IPR044839">
    <property type="entry name" value="NDR1-like"/>
</dbReference>
<keyword evidence="2 6" id="KW-0812">Transmembrane</keyword>
<evidence type="ECO:0000256" key="5">
    <source>
        <dbReference type="SAM" id="MobiDB-lite"/>
    </source>
</evidence>
<protein>
    <recommendedName>
        <fullName evidence="7">Late embryogenesis abundant protein LEA-2 subgroup domain-containing protein</fullName>
    </recommendedName>
</protein>
<keyword evidence="9" id="KW-1185">Reference proteome</keyword>
<dbReference type="InterPro" id="IPR004864">
    <property type="entry name" value="LEA_2"/>
</dbReference>
<evidence type="ECO:0000259" key="7">
    <source>
        <dbReference type="Pfam" id="PF03168"/>
    </source>
</evidence>
<accession>A0A7I8JZX9</accession>
<dbReference type="Proteomes" id="UP000663760">
    <property type="component" value="Chromosome 1"/>
</dbReference>
<comment type="subcellular location">
    <subcellularLocation>
        <location evidence="1">Membrane</location>
        <topology evidence="1">Single-pass membrane protein</topology>
    </subcellularLocation>
</comment>
<evidence type="ECO:0000256" key="1">
    <source>
        <dbReference type="ARBA" id="ARBA00004167"/>
    </source>
</evidence>
<feature type="domain" description="Late embryogenesis abundant protein LEA-2 subgroup" evidence="7">
    <location>
        <begin position="134"/>
        <end position="237"/>
    </location>
</feature>
<gene>
    <name evidence="8" type="ORF">SI8410_01001172</name>
</gene>
<dbReference type="EMBL" id="LR746264">
    <property type="protein sequence ID" value="CAA7389065.1"/>
    <property type="molecule type" value="Genomic_DNA"/>
</dbReference>